<keyword evidence="3" id="KW-0012">Acyltransferase</keyword>
<feature type="transmembrane region" description="Helical" evidence="1">
    <location>
        <begin position="175"/>
        <end position="196"/>
    </location>
</feature>
<reference evidence="3 4" key="1">
    <citation type="submission" date="2023-05" db="EMBL/GenBank/DDBJ databases">
        <authorList>
            <person name="Guo Y."/>
        </authorList>
    </citation>
    <scope>NUCLEOTIDE SEQUENCE [LARGE SCALE GENOMIC DNA]</scope>
    <source>
        <strain evidence="3 4">GR2756</strain>
    </source>
</reference>
<dbReference type="PANTHER" id="PTHR23028">
    <property type="entry name" value="ACETYLTRANSFERASE"/>
    <property type="match status" value="1"/>
</dbReference>
<feature type="transmembrane region" description="Helical" evidence="1">
    <location>
        <begin position="92"/>
        <end position="113"/>
    </location>
</feature>
<feature type="domain" description="Acyltransferase 3" evidence="2">
    <location>
        <begin position="18"/>
        <end position="334"/>
    </location>
</feature>
<dbReference type="Proteomes" id="UP001259572">
    <property type="component" value="Unassembled WGS sequence"/>
</dbReference>
<accession>A0ABU3Q575</accession>
<feature type="transmembrane region" description="Helical" evidence="1">
    <location>
        <begin position="21"/>
        <end position="40"/>
    </location>
</feature>
<evidence type="ECO:0000256" key="1">
    <source>
        <dbReference type="SAM" id="Phobius"/>
    </source>
</evidence>
<feature type="transmembrane region" description="Helical" evidence="1">
    <location>
        <begin position="46"/>
        <end position="71"/>
    </location>
</feature>
<keyword evidence="3" id="KW-0808">Transferase</keyword>
<dbReference type="PANTHER" id="PTHR23028:SF131">
    <property type="entry name" value="BLR2367 PROTEIN"/>
    <property type="match status" value="1"/>
</dbReference>
<keyword evidence="1" id="KW-0472">Membrane</keyword>
<evidence type="ECO:0000313" key="3">
    <source>
        <dbReference type="EMBL" id="MDT9598442.1"/>
    </source>
</evidence>
<feature type="transmembrane region" description="Helical" evidence="1">
    <location>
        <begin position="239"/>
        <end position="262"/>
    </location>
</feature>
<name>A0ABU3Q575_9SPHN</name>
<feature type="transmembrane region" description="Helical" evidence="1">
    <location>
        <begin position="315"/>
        <end position="337"/>
    </location>
</feature>
<dbReference type="RefSeq" id="WP_315724459.1">
    <property type="nucleotide sequence ID" value="NZ_JAVUPU010000002.1"/>
</dbReference>
<feature type="transmembrane region" description="Helical" evidence="1">
    <location>
        <begin position="146"/>
        <end position="168"/>
    </location>
</feature>
<comment type="caution">
    <text evidence="3">The sequence shown here is derived from an EMBL/GenBank/DDBJ whole genome shotgun (WGS) entry which is preliminary data.</text>
</comment>
<keyword evidence="1" id="KW-0812">Transmembrane</keyword>
<evidence type="ECO:0000313" key="4">
    <source>
        <dbReference type="Proteomes" id="UP001259572"/>
    </source>
</evidence>
<dbReference type="Pfam" id="PF01757">
    <property type="entry name" value="Acyl_transf_3"/>
    <property type="match status" value="1"/>
</dbReference>
<keyword evidence="4" id="KW-1185">Reference proteome</keyword>
<evidence type="ECO:0000259" key="2">
    <source>
        <dbReference type="Pfam" id="PF01757"/>
    </source>
</evidence>
<keyword evidence="1" id="KW-1133">Transmembrane helix</keyword>
<dbReference type="EMBL" id="JAVUPU010000002">
    <property type="protein sequence ID" value="MDT9598442.1"/>
    <property type="molecule type" value="Genomic_DNA"/>
</dbReference>
<proteinExistence type="predicted"/>
<dbReference type="InterPro" id="IPR050879">
    <property type="entry name" value="Acyltransferase_3"/>
</dbReference>
<feature type="transmembrane region" description="Helical" evidence="1">
    <location>
        <begin position="282"/>
        <end position="303"/>
    </location>
</feature>
<dbReference type="GO" id="GO:0016746">
    <property type="term" value="F:acyltransferase activity"/>
    <property type="evidence" value="ECO:0007669"/>
    <property type="project" value="UniProtKB-KW"/>
</dbReference>
<protein>
    <submittedName>
        <fullName evidence="3">Acyltransferase</fullName>
        <ecNumber evidence="3">2.3.-.-</ecNumber>
    </submittedName>
</protein>
<gene>
    <name evidence="3" type="ORF">RQX22_05710</name>
</gene>
<dbReference type="InterPro" id="IPR002656">
    <property type="entry name" value="Acyl_transf_3_dom"/>
</dbReference>
<dbReference type="EC" id="2.3.-.-" evidence="3"/>
<sequence length="362" mass="40265">MKTIPPTPPTGELVPLTSLRGLAAWWVVLFHMRALLAPWLPAPVLTFLGAGNLAVDLFFLLSGFVIYLNYAERLTSRRVSTREFLFRRFARIYPLHLLILLAFLAYVSAALLFGSARIEEENFDYFLASLFLVQNWGFTDALKWNVPAWSISTEFGAYLLFPALLAMLAPWRRPAWLLVATTIALGVAVHAIFALFALPYPDAVAQTGLIRCLLQFAMGMLVCELYQRLAGQSRLAMPLLALAGTLAGLHILAGAPVVPLVWASLILGLALARNRVLEWAPLLWLGNISYATYLCHYIAIKIFKLLFVAEGETVGLLPLLALTAAILTLSAVLYHGFERPAQRWLNLAWDRRRAPRHWASAG</sequence>
<organism evidence="3 4">
    <name type="scientific">Sphingosinicella rhizophila</name>
    <dbReference type="NCBI Taxonomy" id="3050082"/>
    <lineage>
        <taxon>Bacteria</taxon>
        <taxon>Pseudomonadati</taxon>
        <taxon>Pseudomonadota</taxon>
        <taxon>Alphaproteobacteria</taxon>
        <taxon>Sphingomonadales</taxon>
        <taxon>Sphingosinicellaceae</taxon>
        <taxon>Sphingosinicella</taxon>
    </lineage>
</organism>